<feature type="transmembrane region" description="Helical" evidence="7">
    <location>
        <begin position="44"/>
        <end position="63"/>
    </location>
</feature>
<dbReference type="PANTHER" id="PTHR42751">
    <property type="entry name" value="SODIUM/HYDROGEN EXCHANGER FAMILY/TRKA DOMAIN PROTEIN"/>
    <property type="match status" value="1"/>
</dbReference>
<keyword evidence="3" id="KW-0813">Transport</keyword>
<comment type="subcellular location">
    <subcellularLocation>
        <location evidence="1">Membrane</location>
        <topology evidence="1">Multi-pass membrane protein</topology>
    </subcellularLocation>
</comment>
<feature type="transmembrane region" description="Helical" evidence="7">
    <location>
        <begin position="273"/>
        <end position="292"/>
    </location>
</feature>
<dbReference type="GO" id="GO:0015297">
    <property type="term" value="F:antiporter activity"/>
    <property type="evidence" value="ECO:0007669"/>
    <property type="project" value="InterPro"/>
</dbReference>
<dbReference type="SUPFAM" id="SSF51735">
    <property type="entry name" value="NAD(P)-binding Rossmann-fold domains"/>
    <property type="match status" value="1"/>
</dbReference>
<feature type="non-terminal residue" evidence="9">
    <location>
        <position position="525"/>
    </location>
</feature>
<evidence type="ECO:0000256" key="6">
    <source>
        <dbReference type="ARBA" id="ARBA00023136"/>
    </source>
</evidence>
<evidence type="ECO:0000256" key="4">
    <source>
        <dbReference type="ARBA" id="ARBA00022692"/>
    </source>
</evidence>
<feature type="domain" description="RCK N-terminal" evidence="8">
    <location>
        <begin position="385"/>
        <end position="504"/>
    </location>
</feature>
<feature type="transmembrane region" description="Helical" evidence="7">
    <location>
        <begin position="250"/>
        <end position="267"/>
    </location>
</feature>
<keyword evidence="5 7" id="KW-1133">Transmembrane helix</keyword>
<evidence type="ECO:0000313" key="9">
    <source>
        <dbReference type="EMBL" id="VAX01893.1"/>
    </source>
</evidence>
<dbReference type="InterPro" id="IPR006153">
    <property type="entry name" value="Cation/H_exchanger_TM"/>
</dbReference>
<dbReference type="PANTHER" id="PTHR42751:SF1">
    <property type="entry name" value="CATION_PROTON ANTIPORTER YBAL-RELATED"/>
    <property type="match status" value="1"/>
</dbReference>
<reference evidence="9" key="1">
    <citation type="submission" date="2018-06" db="EMBL/GenBank/DDBJ databases">
        <authorList>
            <person name="Zhirakovskaya E."/>
        </authorList>
    </citation>
    <scope>NUCLEOTIDE SEQUENCE</scope>
</reference>
<dbReference type="EMBL" id="UOFV01000277">
    <property type="protein sequence ID" value="VAX01893.1"/>
    <property type="molecule type" value="Genomic_DNA"/>
</dbReference>
<dbReference type="InterPro" id="IPR038770">
    <property type="entry name" value="Na+/solute_symporter_sf"/>
</dbReference>
<keyword evidence="4 7" id="KW-0812">Transmembrane</keyword>
<keyword evidence="6 7" id="KW-0472">Membrane</keyword>
<accession>A0A3B1APK1</accession>
<dbReference type="Gene3D" id="3.40.50.720">
    <property type="entry name" value="NAD(P)-binding Rossmann-like Domain"/>
    <property type="match status" value="1"/>
</dbReference>
<dbReference type="AlphaFoldDB" id="A0A3B1APK1"/>
<feature type="transmembrane region" description="Helical" evidence="7">
    <location>
        <begin position="169"/>
        <end position="186"/>
    </location>
</feature>
<dbReference type="GO" id="GO:0006813">
    <property type="term" value="P:potassium ion transport"/>
    <property type="evidence" value="ECO:0007669"/>
    <property type="project" value="InterPro"/>
</dbReference>
<dbReference type="Gene3D" id="1.20.1530.20">
    <property type="match status" value="1"/>
</dbReference>
<dbReference type="Pfam" id="PF02254">
    <property type="entry name" value="TrkA_N"/>
    <property type="match status" value="1"/>
</dbReference>
<feature type="transmembrane region" description="Helical" evidence="7">
    <location>
        <begin position="110"/>
        <end position="129"/>
    </location>
</feature>
<evidence type="ECO:0000259" key="8">
    <source>
        <dbReference type="PROSITE" id="PS51201"/>
    </source>
</evidence>
<evidence type="ECO:0000256" key="7">
    <source>
        <dbReference type="SAM" id="Phobius"/>
    </source>
</evidence>
<dbReference type="InterPro" id="IPR036291">
    <property type="entry name" value="NAD(P)-bd_dom_sf"/>
</dbReference>
<evidence type="ECO:0000256" key="2">
    <source>
        <dbReference type="ARBA" id="ARBA00005551"/>
    </source>
</evidence>
<feature type="transmembrane region" description="Helical" evidence="7">
    <location>
        <begin position="304"/>
        <end position="327"/>
    </location>
</feature>
<evidence type="ECO:0000256" key="1">
    <source>
        <dbReference type="ARBA" id="ARBA00004141"/>
    </source>
</evidence>
<sequence>MTEILAIAAAFLLGLGARQAGLPPMVGYLITGFLLFALGMRSTPGLDLFAQLGITLLLFIIGLKLRLRSLLMPQVWTVASLHMVAIVLFTSIGFYTLGLAGLMFFSQLEFTSILLAAFALSFSSTVFAVKVLEDSGDMSALYGRIAIGVLIVQDIIAVVFLALSVDKIPTPWALLLLGLIPLRPLLTLTMEKAGHGELLVLFGLSLALGGAMVFEMVSIKGDLGALILGLLLASHPKSEELARHLLSFKDLFLVGFFLTIGLAGGLTPQTVGIALLLVLLLPLKTGLFFWLFSRFRLRARTAFLGSLSLANYSEFGLIVAAIAVASGWLGSEWLAIIAVALAVSFILAAPLNIASNRLYGRYRERLLRAETQTRIPEEADIKPGNTSVMILGMGRVGSGAYECMHARLGNVVLGIDQDDQTAQDHLAAGRRVIAGSATDPEFWERMNLDKNMLKLILLAMPSHHENLAAVQQIRKLDYPGRIAAIAKYDDEVERLKQAGVDYAVNLYAEAGSGFADDVWQETAAL</sequence>
<dbReference type="Pfam" id="PF00999">
    <property type="entry name" value="Na_H_Exchanger"/>
    <property type="match status" value="1"/>
</dbReference>
<dbReference type="GO" id="GO:0016020">
    <property type="term" value="C:membrane"/>
    <property type="evidence" value="ECO:0007669"/>
    <property type="project" value="UniProtKB-SubCell"/>
</dbReference>
<organism evidence="9">
    <name type="scientific">hydrothermal vent metagenome</name>
    <dbReference type="NCBI Taxonomy" id="652676"/>
    <lineage>
        <taxon>unclassified sequences</taxon>
        <taxon>metagenomes</taxon>
        <taxon>ecological metagenomes</taxon>
    </lineage>
</organism>
<dbReference type="PROSITE" id="PS51201">
    <property type="entry name" value="RCK_N"/>
    <property type="match status" value="1"/>
</dbReference>
<feature type="transmembrane region" description="Helical" evidence="7">
    <location>
        <begin position="75"/>
        <end position="104"/>
    </location>
</feature>
<comment type="similarity">
    <text evidence="2">Belongs to the monovalent cation:proton antiporter 2 (CPA2) transporter (TC 2.A.37) family.</text>
</comment>
<dbReference type="InterPro" id="IPR003148">
    <property type="entry name" value="RCK_N"/>
</dbReference>
<feature type="transmembrane region" description="Helical" evidence="7">
    <location>
        <begin position="333"/>
        <end position="353"/>
    </location>
</feature>
<gene>
    <name evidence="9" type="ORF">MNBD_GAMMA19-532</name>
</gene>
<feature type="transmembrane region" description="Helical" evidence="7">
    <location>
        <begin position="141"/>
        <end position="163"/>
    </location>
</feature>
<dbReference type="GO" id="GO:1902600">
    <property type="term" value="P:proton transmembrane transport"/>
    <property type="evidence" value="ECO:0007669"/>
    <property type="project" value="InterPro"/>
</dbReference>
<protein>
    <submittedName>
        <fullName evidence="9">Glutathione-regulated potassium-efflux system protein KefB</fullName>
    </submittedName>
</protein>
<evidence type="ECO:0000256" key="3">
    <source>
        <dbReference type="ARBA" id="ARBA00022448"/>
    </source>
</evidence>
<proteinExistence type="inferred from homology"/>
<name>A0A3B1APK1_9ZZZZ</name>
<evidence type="ECO:0000256" key="5">
    <source>
        <dbReference type="ARBA" id="ARBA00022989"/>
    </source>
</evidence>